<evidence type="ECO:0000313" key="2">
    <source>
        <dbReference type="WBParaSite" id="ES5_v2.g24581.t1"/>
    </source>
</evidence>
<dbReference type="WBParaSite" id="ES5_v2.g24581.t1">
    <property type="protein sequence ID" value="ES5_v2.g24581.t1"/>
    <property type="gene ID" value="ES5_v2.g24581"/>
</dbReference>
<reference evidence="2" key="1">
    <citation type="submission" date="2022-11" db="UniProtKB">
        <authorList>
            <consortium name="WormBaseParasite"/>
        </authorList>
    </citation>
    <scope>IDENTIFICATION</scope>
</reference>
<protein>
    <submittedName>
        <fullName evidence="2">Uncharacterized protein</fullName>
    </submittedName>
</protein>
<accession>A0AC34G4F1</accession>
<organism evidence="1 2">
    <name type="scientific">Panagrolaimus sp. ES5</name>
    <dbReference type="NCBI Taxonomy" id="591445"/>
    <lineage>
        <taxon>Eukaryota</taxon>
        <taxon>Metazoa</taxon>
        <taxon>Ecdysozoa</taxon>
        <taxon>Nematoda</taxon>
        <taxon>Chromadorea</taxon>
        <taxon>Rhabditida</taxon>
        <taxon>Tylenchina</taxon>
        <taxon>Panagrolaimomorpha</taxon>
        <taxon>Panagrolaimoidea</taxon>
        <taxon>Panagrolaimidae</taxon>
        <taxon>Panagrolaimus</taxon>
    </lineage>
</organism>
<evidence type="ECO:0000313" key="1">
    <source>
        <dbReference type="Proteomes" id="UP000887579"/>
    </source>
</evidence>
<sequence>MSDFVILIQKEHTTFQFIFHSRVFTLFGNALGQRSCARGKKFKGRLTLPFFLPTNESSFKRDAFLTDT</sequence>
<dbReference type="Proteomes" id="UP000887579">
    <property type="component" value="Unplaced"/>
</dbReference>
<name>A0AC34G4F1_9BILA</name>
<proteinExistence type="predicted"/>